<dbReference type="Proteomes" id="UP000626026">
    <property type="component" value="Unassembled WGS sequence"/>
</dbReference>
<proteinExistence type="predicted"/>
<organism evidence="1 2">
    <name type="scientific">Teichococcus aerophilus</name>
    <dbReference type="NCBI Taxonomy" id="1224513"/>
    <lineage>
        <taxon>Bacteria</taxon>
        <taxon>Pseudomonadati</taxon>
        <taxon>Pseudomonadota</taxon>
        <taxon>Alphaproteobacteria</taxon>
        <taxon>Acetobacterales</taxon>
        <taxon>Roseomonadaceae</taxon>
        <taxon>Roseomonas</taxon>
    </lineage>
</organism>
<dbReference type="Gene3D" id="3.40.720.10">
    <property type="entry name" value="Alkaline Phosphatase, subunit A"/>
    <property type="match status" value="1"/>
</dbReference>
<reference evidence="1 2" key="1">
    <citation type="journal article" date="2013" name="Int. J. Syst. Evol. Microbiol.">
        <title>Roseomonas aerophila sp. nov., isolated from air.</title>
        <authorList>
            <person name="Kim S.J."/>
            <person name="Weon H.Y."/>
            <person name="Ahn J.H."/>
            <person name="Hong S.B."/>
            <person name="Seok S.J."/>
            <person name="Whang K.S."/>
            <person name="Kwon S.W."/>
        </authorList>
    </citation>
    <scope>NUCLEOTIDE SEQUENCE [LARGE SCALE GENOMIC DNA]</scope>
    <source>
        <strain evidence="1 2">NBRC 108923</strain>
    </source>
</reference>
<name>A0ABR7RLU9_9PROT</name>
<gene>
    <name evidence="1" type="ORF">IBL26_11225</name>
</gene>
<dbReference type="PANTHER" id="PTHR10151:SF120">
    <property type="entry name" value="BIS(5'-ADENOSYL)-TRIPHOSPHATASE"/>
    <property type="match status" value="1"/>
</dbReference>
<accession>A0ABR7RLU9</accession>
<dbReference type="RefSeq" id="WP_187784578.1">
    <property type="nucleotide sequence ID" value="NZ_JACTVA010000017.1"/>
</dbReference>
<comment type="caution">
    <text evidence="1">The sequence shown here is derived from an EMBL/GenBank/DDBJ whole genome shotgun (WGS) entry which is preliminary data.</text>
</comment>
<dbReference type="InterPro" id="IPR017850">
    <property type="entry name" value="Alkaline_phosphatase_core_sf"/>
</dbReference>
<dbReference type="SUPFAM" id="SSF53649">
    <property type="entry name" value="Alkaline phosphatase-like"/>
    <property type="match status" value="1"/>
</dbReference>
<dbReference type="PANTHER" id="PTHR10151">
    <property type="entry name" value="ECTONUCLEOTIDE PYROPHOSPHATASE/PHOSPHODIESTERASE"/>
    <property type="match status" value="1"/>
</dbReference>
<dbReference type="EMBL" id="JACTVA010000017">
    <property type="protein sequence ID" value="MBC9207408.1"/>
    <property type="molecule type" value="Genomic_DNA"/>
</dbReference>
<dbReference type="InterPro" id="IPR002591">
    <property type="entry name" value="Phosphodiest/P_Trfase"/>
</dbReference>
<keyword evidence="2" id="KW-1185">Reference proteome</keyword>
<evidence type="ECO:0000313" key="1">
    <source>
        <dbReference type="EMBL" id="MBC9207408.1"/>
    </source>
</evidence>
<dbReference type="Pfam" id="PF01663">
    <property type="entry name" value="Phosphodiest"/>
    <property type="match status" value="1"/>
</dbReference>
<sequence length="419" mass="44330">MKRAVVVVLDGLRRDLISAEDTPALLDFSHAAARFAAHRSVFPSATRVVSASFATGCFPRRHGLQGNSVALMDEGRLVVHDVGKPEFMDEWRQLRGRTLAVPTLAQRLAADRRPASIVFSNVSPGAARAHDPDGHGWVFHRACSFAPGPRPLEGEEAVSDITLDTDGDGRLTTRFIAQAVQRDAALSVLWLGEPDHAQHEAPLGSPACRAAIAGADACFQRVREAVERQRARGEDILLIACSDHGHQTVTEVVDIDAALATARLDEGVAVASNGTSALVYLHPGHMARADAILAFLGAQPWAGEVISGEDLGRIGQASADALLCAVSMRGDALANEFGVPGRAAAVKPAQGKPDRLGCGQHGGLNPFEQMPFLMIQGDGFAAGRESLAPTCVVDLAPTILRHLGLSDMGCDGRALQNQE</sequence>
<protein>
    <submittedName>
        <fullName evidence="1">Alkaline phosphatase family protein</fullName>
    </submittedName>
</protein>
<evidence type="ECO:0000313" key="2">
    <source>
        <dbReference type="Proteomes" id="UP000626026"/>
    </source>
</evidence>